<protein>
    <submittedName>
        <fullName evidence="1">Uncharacterized protein</fullName>
    </submittedName>
</protein>
<sequence>MATRNSYMPNQYTAISVTQQLHPIFSKNLTGKLWTNAIVRGTAKYSSAILSGAAVVVWTGAVGSIGNAYAITFTDANGRYAVTVKTSNNNIAIKIYG</sequence>
<accession>A0A1G9KI37</accession>
<dbReference type="AlphaFoldDB" id="A0A1G9KI37"/>
<evidence type="ECO:0000313" key="1">
    <source>
        <dbReference type="EMBL" id="SDL49468.1"/>
    </source>
</evidence>
<gene>
    <name evidence="1" type="ORF">SAMN04515677_102158</name>
</gene>
<dbReference type="Proteomes" id="UP000199068">
    <property type="component" value="Unassembled WGS sequence"/>
</dbReference>
<keyword evidence="2" id="KW-1185">Reference proteome</keyword>
<dbReference type="RefSeq" id="WP_092723136.1">
    <property type="nucleotide sequence ID" value="NZ_FNGW01000002.1"/>
</dbReference>
<reference evidence="1 2" key="1">
    <citation type="submission" date="2016-10" db="EMBL/GenBank/DDBJ databases">
        <authorList>
            <person name="de Groot N.N."/>
        </authorList>
    </citation>
    <scope>NUCLEOTIDE SEQUENCE [LARGE SCALE GENOMIC DNA]</scope>
    <source>
        <strain evidence="1 2">DSM 797</strain>
    </source>
</reference>
<dbReference type="STRING" id="1121325.SAMN04515677_102158"/>
<evidence type="ECO:0000313" key="2">
    <source>
        <dbReference type="Proteomes" id="UP000199068"/>
    </source>
</evidence>
<proteinExistence type="predicted"/>
<dbReference type="EMBL" id="FNGW01000002">
    <property type="protein sequence ID" value="SDL49468.1"/>
    <property type="molecule type" value="Genomic_DNA"/>
</dbReference>
<organism evidence="1 2">
    <name type="scientific">Romboutsia lituseburensis DSM 797</name>
    <dbReference type="NCBI Taxonomy" id="1121325"/>
    <lineage>
        <taxon>Bacteria</taxon>
        <taxon>Bacillati</taxon>
        <taxon>Bacillota</taxon>
        <taxon>Clostridia</taxon>
        <taxon>Peptostreptococcales</taxon>
        <taxon>Peptostreptococcaceae</taxon>
        <taxon>Romboutsia</taxon>
    </lineage>
</organism>
<name>A0A1G9KI37_9FIRM</name>